<name>A0A1I7XR42_HETBA</name>
<keyword evidence="1" id="KW-1185">Reference proteome</keyword>
<sequence length="164" mass="18967">MPHLHIVKNFVPITEDLCNLTISPHVIKITKENDRTSKTRNGLRPGRWPPFEELREKATNWKEYAVLRKNALRKADNRKRKYRSASISPYDFDVYLPQHFAHSLPISPCFSVICFDSQEDVISIAELHRKSEGRSLIVAIFDHGIINFIETSGAPVDLNHYLEK</sequence>
<dbReference type="AlphaFoldDB" id="A0A1I7XR42"/>
<evidence type="ECO:0000313" key="1">
    <source>
        <dbReference type="Proteomes" id="UP000095283"/>
    </source>
</evidence>
<proteinExistence type="predicted"/>
<accession>A0A1I7XR42</accession>
<dbReference type="WBParaSite" id="Hba_20270">
    <property type="protein sequence ID" value="Hba_20270"/>
    <property type="gene ID" value="Hba_20270"/>
</dbReference>
<protein>
    <submittedName>
        <fullName evidence="2">POPLD domain-containing protein</fullName>
    </submittedName>
</protein>
<dbReference type="Proteomes" id="UP000095283">
    <property type="component" value="Unplaced"/>
</dbReference>
<organism evidence="1 2">
    <name type="scientific">Heterorhabditis bacteriophora</name>
    <name type="common">Entomopathogenic nematode worm</name>
    <dbReference type="NCBI Taxonomy" id="37862"/>
    <lineage>
        <taxon>Eukaryota</taxon>
        <taxon>Metazoa</taxon>
        <taxon>Ecdysozoa</taxon>
        <taxon>Nematoda</taxon>
        <taxon>Chromadorea</taxon>
        <taxon>Rhabditida</taxon>
        <taxon>Rhabditina</taxon>
        <taxon>Rhabditomorpha</taxon>
        <taxon>Strongyloidea</taxon>
        <taxon>Heterorhabditidae</taxon>
        <taxon>Heterorhabditis</taxon>
    </lineage>
</organism>
<reference evidence="2" key="1">
    <citation type="submission" date="2016-11" db="UniProtKB">
        <authorList>
            <consortium name="WormBaseParasite"/>
        </authorList>
    </citation>
    <scope>IDENTIFICATION</scope>
</reference>
<evidence type="ECO:0000313" key="2">
    <source>
        <dbReference type="WBParaSite" id="Hba_20270"/>
    </source>
</evidence>